<evidence type="ECO:0000259" key="1">
    <source>
        <dbReference type="Pfam" id="PF01738"/>
    </source>
</evidence>
<dbReference type="RefSeq" id="WP_115930879.1">
    <property type="nucleotide sequence ID" value="NZ_QREH01000001.1"/>
</dbReference>
<proteinExistence type="predicted"/>
<protein>
    <submittedName>
        <fullName evidence="2">Dienelactone hydrolase</fullName>
    </submittedName>
</protein>
<feature type="domain" description="Dienelactone hydrolase" evidence="1">
    <location>
        <begin position="4"/>
        <end position="188"/>
    </location>
</feature>
<sequence length="190" mass="20354">MTEILLFHHALGLTDGVRWLAGRLADAGHTVHTPDLFAGRTFGTLEDGVAHAEQDVGVDGILQRADEAAATHPEATGFLGISLGALPAYRLTQTRPSARACIAISAALPVDHFAPHWPAGVALDLHLKSSDPWGEDDLPVAWRLAGDVAELYEYPGDQHLFTEHGHSDFDPAATDLVLSRTLATLERVSD</sequence>
<dbReference type="Pfam" id="PF01738">
    <property type="entry name" value="DLH"/>
    <property type="match status" value="1"/>
</dbReference>
<evidence type="ECO:0000313" key="3">
    <source>
        <dbReference type="Proteomes" id="UP000256727"/>
    </source>
</evidence>
<dbReference type="AlphaFoldDB" id="A0A3D9L8C2"/>
<dbReference type="InterPro" id="IPR002925">
    <property type="entry name" value="Dienelactn_hydro"/>
</dbReference>
<dbReference type="GO" id="GO:0016787">
    <property type="term" value="F:hydrolase activity"/>
    <property type="evidence" value="ECO:0007669"/>
    <property type="project" value="UniProtKB-KW"/>
</dbReference>
<dbReference type="Proteomes" id="UP000256727">
    <property type="component" value="Unassembled WGS sequence"/>
</dbReference>
<accession>A0A3D9L8C2</accession>
<dbReference type="Gene3D" id="3.40.50.1820">
    <property type="entry name" value="alpha/beta hydrolase"/>
    <property type="match status" value="1"/>
</dbReference>
<evidence type="ECO:0000313" key="2">
    <source>
        <dbReference type="EMBL" id="REE02609.1"/>
    </source>
</evidence>
<gene>
    <name evidence="2" type="ORF">C8E99_0382</name>
</gene>
<name>A0A3D9L8C2_9MICC</name>
<comment type="caution">
    <text evidence="2">The sequence shown here is derived from an EMBL/GenBank/DDBJ whole genome shotgun (WGS) entry which is preliminary data.</text>
</comment>
<reference evidence="2 3" key="1">
    <citation type="submission" date="2018-07" db="EMBL/GenBank/DDBJ databases">
        <title>Sequencing the genomes of 1000 actinobacteria strains.</title>
        <authorList>
            <person name="Klenk H.-P."/>
        </authorList>
    </citation>
    <scope>NUCLEOTIDE SEQUENCE [LARGE SCALE GENOMIC DNA]</scope>
    <source>
        <strain evidence="2 3">DSM 14442</strain>
    </source>
</reference>
<keyword evidence="2" id="KW-0378">Hydrolase</keyword>
<dbReference type="EMBL" id="QREH01000001">
    <property type="protein sequence ID" value="REE02609.1"/>
    <property type="molecule type" value="Genomic_DNA"/>
</dbReference>
<keyword evidence="3" id="KW-1185">Reference proteome</keyword>
<dbReference type="OrthoDB" id="2834584at2"/>
<dbReference type="InterPro" id="IPR029058">
    <property type="entry name" value="AB_hydrolase_fold"/>
</dbReference>
<organism evidence="2 3">
    <name type="scientific">Citricoccus muralis</name>
    <dbReference type="NCBI Taxonomy" id="169134"/>
    <lineage>
        <taxon>Bacteria</taxon>
        <taxon>Bacillati</taxon>
        <taxon>Actinomycetota</taxon>
        <taxon>Actinomycetes</taxon>
        <taxon>Micrococcales</taxon>
        <taxon>Micrococcaceae</taxon>
        <taxon>Citricoccus</taxon>
    </lineage>
</organism>
<dbReference type="SUPFAM" id="SSF53474">
    <property type="entry name" value="alpha/beta-Hydrolases"/>
    <property type="match status" value="1"/>
</dbReference>